<dbReference type="SUPFAM" id="SSF51126">
    <property type="entry name" value="Pectin lyase-like"/>
    <property type="match status" value="1"/>
</dbReference>
<evidence type="ECO:0000313" key="2">
    <source>
        <dbReference type="EMBL" id="MBT1156365.1"/>
    </source>
</evidence>
<dbReference type="RefSeq" id="WP_214389433.1">
    <property type="nucleotide sequence ID" value="NZ_JAFLWW010000003.1"/>
</dbReference>
<dbReference type="Gene3D" id="2.160.20.20">
    <property type="match status" value="1"/>
</dbReference>
<dbReference type="InterPro" id="IPR011050">
    <property type="entry name" value="Pectin_lyase_fold/virulence"/>
</dbReference>
<dbReference type="Proteomes" id="UP001138921">
    <property type="component" value="Unassembled WGS sequence"/>
</dbReference>
<sequence>MTKTATLDMRDLRGPTRRSALNLSLRARLRIGTTLAGIALPLGLPGLAMAADECGAPIGGVVNCTAAGNPYAGGITYNAGGQDFTLNLSADAEVRSSTSATGVSVSSYGGDLKLNLDGGIVTNGAGVYADSSGDSVTVNVNSINSTGDGLSTYGRDGSTTINAGSIESGRVGITALSNDGSIAIDVHSLSTTGGVGIDAFSNGRGMIEINSDGQLSTTADLSSGIVAQTNGNVVIDVNKVTTLGRHSQGILVVTDDFGLIDISAASVSTAGIESHAINARALAAGGAIVIDAGSVTTLGDGSIGINAKSVDGSINITSGGASTAGQDAIAIRTETSTGAITIENTGPISTRGDASHGILALSTGGAISVTNKGSITTTGIGADAVQAVSTTGAVTVANTGTISTTGVLSRGMLASSTHGAASVTNSGTITTVGDNSAGIIAESITNNATVTNSGSITTTGARSDAIWATSDRGDVTVVNSGTAAATGNGSSGVYASSNLGDVTVISTGSASASGDMSAGVLAQSGSGNVLIDVVSASGAGIRGNAVSGFSATGNVVAKVGTASTNGEAYVVSLASQTGDLSLVAGDLTSRGDVAIGVSTATDTGRTDLKVKSVTTMGMESTAIAAESDTGAIAIDVSGPITTSGNLSDGIAVTSTTGAVTINALGPIVTTGRDGDGINVETDNDVTISTSEISTAGRSADGILASSGSGKLTVVSNGMVTTTGDRSEGIDLSSTSGDIDVVAGSVTASGEDSGAIEANSGSGSVRVVSTGTVSTLGVESTGIHASGGAGSTVNAATVSTLGEDSIAIQAMADTGDVRVSALDVLASGDGSDGIVAYSAGGSATVTARNSIAHANAISAISRAKDVNVTVSGTAASTASDAIVVDSATSSTVTIRSTARVHGAASAIVANGPVVTIDNAGFISAGTGPTLIATGGTASLTNSGTFVGSVRFDAGNDVIGNSGTFALSGLSEFGGGSDRFSNAGIVNLLASATLQDLERFDNAGLITLANNRAGEVLAISGDYVGSNGQLVLDVDAASGTVTHDQLVLGGTASGSTTIVLNSLRGGALLPGRTLTLVDAAGGSAAGAFTLSPESVNTGFSHYGLRYDATGDDFVITAAEGLGLFQTLKINEGAQALWRQSADAWSARTASLRDPAKNAEQQGRLWAQFYSSADERDQTYAASAGDFDISYRQKHVGGQFGVDLGQIGGLTYGLTGGYLASGLRFTGTEDRTDYDAFNLGAYAQGQWGNYFVNALAKYDMFGARIDSVTGGFTEKLDGKAYGLQLEAGARFGTANLFFEPVASLAYSRTDLDTLAALGATVDFANADSLRGKVGARVGGTATLPSGIATYYLGAHLVNEFQGKGGARLDTGSLTSSLVNDPVGPYGQLQLGATLTAGNGLTSFVEGTASAGSGYQNYGGRLGLRLAF</sequence>
<dbReference type="InterPro" id="IPR036709">
    <property type="entry name" value="Autotransporte_beta_dom_sf"/>
</dbReference>
<evidence type="ECO:0000259" key="1">
    <source>
        <dbReference type="PROSITE" id="PS51208"/>
    </source>
</evidence>
<proteinExistence type="predicted"/>
<dbReference type="PROSITE" id="PS51208">
    <property type="entry name" value="AUTOTRANSPORTER"/>
    <property type="match status" value="1"/>
</dbReference>
<gene>
    <name evidence="2" type="ORF">J1C56_12260</name>
</gene>
<dbReference type="EMBL" id="JAFLWW010000003">
    <property type="protein sequence ID" value="MBT1156365.1"/>
    <property type="molecule type" value="Genomic_DNA"/>
</dbReference>
<protein>
    <submittedName>
        <fullName evidence="2">Autotransporter domain-containing protein</fullName>
    </submittedName>
</protein>
<reference evidence="2" key="1">
    <citation type="journal article" date="2021" name="Microorganisms">
        <title>Phylogenomic Reconstruction and Metabolic Potential of the Genus Aminobacter.</title>
        <authorList>
            <person name="Artuso I."/>
            <person name="Turrini P."/>
            <person name="Pirolo M."/>
            <person name="Lugli G.A."/>
            <person name="Ventura M."/>
            <person name="Visca P."/>
        </authorList>
    </citation>
    <scope>NUCLEOTIDE SEQUENCE</scope>
    <source>
        <strain evidence="2">LMG 26462</strain>
    </source>
</reference>
<dbReference type="Pfam" id="PF03797">
    <property type="entry name" value="Autotransporter"/>
    <property type="match status" value="1"/>
</dbReference>
<dbReference type="Gene3D" id="2.40.128.130">
    <property type="entry name" value="Autotransporter beta-domain"/>
    <property type="match status" value="1"/>
</dbReference>
<evidence type="ECO:0000313" key="3">
    <source>
        <dbReference type="Proteomes" id="UP001138921"/>
    </source>
</evidence>
<dbReference type="SUPFAM" id="SSF103515">
    <property type="entry name" value="Autotransporter"/>
    <property type="match status" value="1"/>
</dbReference>
<keyword evidence="3" id="KW-1185">Reference proteome</keyword>
<feature type="domain" description="Autotransporter" evidence="1">
    <location>
        <begin position="1155"/>
        <end position="1424"/>
    </location>
</feature>
<accession>A0A9X1AAU1</accession>
<dbReference type="SMART" id="SM00869">
    <property type="entry name" value="Autotransporter"/>
    <property type="match status" value="1"/>
</dbReference>
<reference evidence="2" key="2">
    <citation type="submission" date="2021-03" db="EMBL/GenBank/DDBJ databases">
        <authorList>
            <person name="Artuso I."/>
            <person name="Turrini P."/>
            <person name="Pirolo M."/>
            <person name="Lugli G.A."/>
            <person name="Ventura M."/>
            <person name="Visca P."/>
        </authorList>
    </citation>
    <scope>NUCLEOTIDE SEQUENCE</scope>
    <source>
        <strain evidence="2">LMG 26462</strain>
    </source>
</reference>
<comment type="caution">
    <text evidence="2">The sequence shown here is derived from an EMBL/GenBank/DDBJ whole genome shotgun (WGS) entry which is preliminary data.</text>
</comment>
<dbReference type="InterPro" id="IPR005546">
    <property type="entry name" value="Autotransporte_beta"/>
</dbReference>
<organism evidence="2 3">
    <name type="scientific">Aminobacter anthyllidis</name>
    <dbReference type="NCBI Taxonomy" id="1035067"/>
    <lineage>
        <taxon>Bacteria</taxon>
        <taxon>Pseudomonadati</taxon>
        <taxon>Pseudomonadota</taxon>
        <taxon>Alphaproteobacteria</taxon>
        <taxon>Hyphomicrobiales</taxon>
        <taxon>Phyllobacteriaceae</taxon>
        <taxon>Aminobacter</taxon>
    </lineage>
</organism>
<name>A0A9X1AAU1_9HYPH</name>
<dbReference type="InterPro" id="IPR012332">
    <property type="entry name" value="Autotransporter_pectin_lyase_C"/>
</dbReference>